<feature type="domain" description="Endonuclease GajA/Old nuclease/RecF-like AAA" evidence="1">
    <location>
        <begin position="246"/>
        <end position="393"/>
    </location>
</feature>
<accession>A0A9Q2W7Y2</accession>
<proteinExistence type="predicted"/>
<dbReference type="EMBL" id="JAHEWX010000016">
    <property type="protein sequence ID" value="MBT1542610.1"/>
    <property type="molecule type" value="Genomic_DNA"/>
</dbReference>
<dbReference type="GO" id="GO:0005524">
    <property type="term" value="F:ATP binding"/>
    <property type="evidence" value="ECO:0007669"/>
    <property type="project" value="InterPro"/>
</dbReference>
<protein>
    <submittedName>
        <fullName evidence="2">AAA family ATPase</fullName>
    </submittedName>
</protein>
<dbReference type="PANTHER" id="PTHR43581:SF4">
    <property type="entry name" value="ATP_GTP PHOSPHATASE"/>
    <property type="match status" value="1"/>
</dbReference>
<organism evidence="2 3">
    <name type="scientific">Curtobacterium flaccumfaciens pv. flaccumfaciens</name>
    <dbReference type="NCBI Taxonomy" id="138532"/>
    <lineage>
        <taxon>Bacteria</taxon>
        <taxon>Bacillati</taxon>
        <taxon>Actinomycetota</taxon>
        <taxon>Actinomycetes</taxon>
        <taxon>Micrococcales</taxon>
        <taxon>Microbacteriaceae</taxon>
        <taxon>Curtobacterium</taxon>
    </lineage>
</organism>
<sequence length="640" mass="70559">MKLVSANVRRYRSIEDGSTIRIEPDVTCLVGKNESGKSAVLQALYKSYPIERGERLDPGLDFPSRLTGERRSGDPITATELKYELDDQDVEEVERRFGSGVLASKTITVTSGYHYKFASRWTILTNERKAADELTKAIVLPPDEQDAVDKATDIAETVTALENVDDPTGAVADALATVKAWRQGSLTLAIVDVLDKRRPHFVYFGDYDSMPGKVSIPYLIANQKDDDLSRGEQAVISLLDIAGIELKDFLEPESQEHLIRDTENASNGISDEVFQYWSQNKNLAVKLTIFGGYDEDAVVDEDTPPELQIRVENQRHRVTVPFDERSRGFVWFFSFLAYFSQIEAQSDHPLILLLDEPGINLHASAQADLLRFIDDRLAPKHQVIFSTHSPFMINPQKLERVRTVVDVDNEGTQVSDQVLQSDEETSFPLHAALGIELAQTLFVAPNTLLVEGPSDLVYLEVLSNALKSKGREGLDDRWAIAPAGGASKLPAFVTLLGANHLNAVVLADSEANKANALELLRQRGKTAAAGVVFIGDATGGDEADIEDLFDPGFFLQLVNDAYAGALAGATLKVADLPQDKRLIRRVERVFADRGINDGKVNHYAPAAALLRKQGTFTNKLSDRTLNAAEALFRKLNTLVK</sequence>
<dbReference type="AlphaFoldDB" id="A0A9Q2W7Y2"/>
<dbReference type="Proteomes" id="UP000709437">
    <property type="component" value="Unassembled WGS sequence"/>
</dbReference>
<gene>
    <name evidence="2" type="ORF">KK103_12630</name>
</gene>
<name>A0A9Q2W7Y2_9MICO</name>
<dbReference type="InterPro" id="IPR041685">
    <property type="entry name" value="AAA_GajA/Old/RecF-like"/>
</dbReference>
<dbReference type="CDD" id="cd00267">
    <property type="entry name" value="ABC_ATPase"/>
    <property type="match status" value="1"/>
</dbReference>
<comment type="caution">
    <text evidence="2">The sequence shown here is derived from an EMBL/GenBank/DDBJ whole genome shotgun (WGS) entry which is preliminary data.</text>
</comment>
<dbReference type="Pfam" id="PF13175">
    <property type="entry name" value="AAA_15"/>
    <property type="match status" value="2"/>
</dbReference>
<dbReference type="GeneID" id="99622625"/>
<dbReference type="GO" id="GO:0016887">
    <property type="term" value="F:ATP hydrolysis activity"/>
    <property type="evidence" value="ECO:0007669"/>
    <property type="project" value="InterPro"/>
</dbReference>
<dbReference type="InterPro" id="IPR051396">
    <property type="entry name" value="Bact_Antivir_Def_Nuclease"/>
</dbReference>
<evidence type="ECO:0000313" key="2">
    <source>
        <dbReference type="EMBL" id="MBT1542610.1"/>
    </source>
</evidence>
<evidence type="ECO:0000259" key="1">
    <source>
        <dbReference type="Pfam" id="PF13175"/>
    </source>
</evidence>
<reference evidence="2" key="1">
    <citation type="submission" date="2021-05" db="EMBL/GenBank/DDBJ databases">
        <title>Whole genome sequence of Curtobacterium flaccumfaciens pv. flaccumfaciens strain CFBP 3417.</title>
        <authorList>
            <person name="Osdaghi E."/>
            <person name="Taghouti G."/>
            <person name="Portier P."/>
            <person name="Fazliarab A."/>
            <person name="Taghavi S.M."/>
            <person name="Briand M."/>
            <person name="Le-Saux M."/>
            <person name="Jacques M.-A."/>
        </authorList>
    </citation>
    <scope>NUCLEOTIDE SEQUENCE</scope>
    <source>
        <strain evidence="2">CFBP 3417</strain>
    </source>
</reference>
<evidence type="ECO:0000313" key="3">
    <source>
        <dbReference type="Proteomes" id="UP000709437"/>
    </source>
</evidence>
<dbReference type="RefSeq" id="WP_214563341.1">
    <property type="nucleotide sequence ID" value="NZ_JAHEWX010000016.1"/>
</dbReference>
<dbReference type="SUPFAM" id="SSF52540">
    <property type="entry name" value="P-loop containing nucleoside triphosphate hydrolases"/>
    <property type="match status" value="1"/>
</dbReference>
<dbReference type="Gene3D" id="3.40.50.300">
    <property type="entry name" value="P-loop containing nucleotide triphosphate hydrolases"/>
    <property type="match status" value="1"/>
</dbReference>
<dbReference type="InterPro" id="IPR027417">
    <property type="entry name" value="P-loop_NTPase"/>
</dbReference>
<dbReference type="PANTHER" id="PTHR43581">
    <property type="entry name" value="ATP/GTP PHOSPHATASE"/>
    <property type="match status" value="1"/>
</dbReference>
<feature type="domain" description="Endonuclease GajA/Old nuclease/RecF-like AAA" evidence="1">
    <location>
        <begin position="1"/>
        <end position="45"/>
    </location>
</feature>